<accession>A0ABY1QVQ3</accession>
<dbReference type="Proteomes" id="UP001158067">
    <property type="component" value="Unassembled WGS sequence"/>
</dbReference>
<dbReference type="Gene3D" id="3.40.1580.10">
    <property type="entry name" value="SMI1/KNR4-like"/>
    <property type="match status" value="1"/>
</dbReference>
<evidence type="ECO:0000313" key="1">
    <source>
        <dbReference type="EMBL" id="SMP80604.1"/>
    </source>
</evidence>
<sequence>MLDHLHPDIRVLATSEPATDAEVASLNARFPSLPDLLKQLMLTATEIELSYRGRYLRLYGPGGCIDMDSAYNISSAIPNSLTIGDNGGCEAIVMLADGSLVRAGYATLDETHFVADSLSALLIDATASADDVGSIYGDHEDGG</sequence>
<reference evidence="1 2" key="1">
    <citation type="submission" date="2017-05" db="EMBL/GenBank/DDBJ databases">
        <authorList>
            <person name="Varghese N."/>
            <person name="Submissions S."/>
        </authorList>
    </citation>
    <scope>NUCLEOTIDE SEQUENCE [LARGE SCALE GENOMIC DNA]</scope>
    <source>
        <strain evidence="1 2">DSM 25457</strain>
    </source>
</reference>
<dbReference type="RefSeq" id="WP_283435698.1">
    <property type="nucleotide sequence ID" value="NZ_FXUG01000058.1"/>
</dbReference>
<dbReference type="InterPro" id="IPR037883">
    <property type="entry name" value="Knr4/Smi1-like_sf"/>
</dbReference>
<comment type="caution">
    <text evidence="1">The sequence shown here is derived from an EMBL/GenBank/DDBJ whole genome shotgun (WGS) entry which is preliminary data.</text>
</comment>
<dbReference type="EMBL" id="FXUG01000058">
    <property type="protein sequence ID" value="SMP80604.1"/>
    <property type="molecule type" value="Genomic_DNA"/>
</dbReference>
<name>A0ABY1QVQ3_9BACT</name>
<keyword evidence="2" id="KW-1185">Reference proteome</keyword>
<gene>
    <name evidence="1" type="ORF">SAMN06265222_1583</name>
</gene>
<organism evidence="1 2">
    <name type="scientific">Neorhodopirellula lusitana</name>
    <dbReference type="NCBI Taxonomy" id="445327"/>
    <lineage>
        <taxon>Bacteria</taxon>
        <taxon>Pseudomonadati</taxon>
        <taxon>Planctomycetota</taxon>
        <taxon>Planctomycetia</taxon>
        <taxon>Pirellulales</taxon>
        <taxon>Pirellulaceae</taxon>
        <taxon>Neorhodopirellula</taxon>
    </lineage>
</organism>
<evidence type="ECO:0000313" key="2">
    <source>
        <dbReference type="Proteomes" id="UP001158067"/>
    </source>
</evidence>
<proteinExistence type="predicted"/>
<protein>
    <submittedName>
        <fullName evidence="1">Uncharacterized protein</fullName>
    </submittedName>
</protein>